<dbReference type="AlphaFoldDB" id="A0A2C6J8Z3"/>
<dbReference type="RefSeq" id="XP_067917095.1">
    <property type="nucleotide sequence ID" value="XM_068070929.1"/>
</dbReference>
<dbReference type="Proteomes" id="UP000221165">
    <property type="component" value="Unassembled WGS sequence"/>
</dbReference>
<feature type="non-terminal residue" evidence="3">
    <location>
        <position position="997"/>
    </location>
</feature>
<protein>
    <submittedName>
        <fullName evidence="3">3--cyclic-nucleotide</fullName>
    </submittedName>
</protein>
<evidence type="ECO:0000256" key="1">
    <source>
        <dbReference type="SAM" id="MobiDB-lite"/>
    </source>
</evidence>
<keyword evidence="2" id="KW-1133">Transmembrane helix</keyword>
<reference evidence="3 4" key="1">
    <citation type="journal article" date="2017" name="Int. J. Parasitol.">
        <title>The genome of the protozoan parasite Cystoisospora suis and a reverse vaccinology approach to identify vaccine candidates.</title>
        <authorList>
            <person name="Palmieri N."/>
            <person name="Shrestha A."/>
            <person name="Ruttkowski B."/>
            <person name="Beck T."/>
            <person name="Vogl C."/>
            <person name="Tomley F."/>
            <person name="Blake D.P."/>
            <person name="Joachim A."/>
        </authorList>
    </citation>
    <scope>NUCLEOTIDE SEQUENCE [LARGE SCALE GENOMIC DNA]</scope>
    <source>
        <strain evidence="3 4">Wien I</strain>
    </source>
</reference>
<dbReference type="VEuPathDB" id="ToxoDB:CSUI_010828"/>
<feature type="compositionally biased region" description="Low complexity" evidence="1">
    <location>
        <begin position="121"/>
        <end position="138"/>
    </location>
</feature>
<keyword evidence="4" id="KW-1185">Reference proteome</keyword>
<evidence type="ECO:0000313" key="3">
    <source>
        <dbReference type="EMBL" id="PHJ15361.1"/>
    </source>
</evidence>
<organism evidence="3 4">
    <name type="scientific">Cystoisospora suis</name>
    <dbReference type="NCBI Taxonomy" id="483139"/>
    <lineage>
        <taxon>Eukaryota</taxon>
        <taxon>Sar</taxon>
        <taxon>Alveolata</taxon>
        <taxon>Apicomplexa</taxon>
        <taxon>Conoidasida</taxon>
        <taxon>Coccidia</taxon>
        <taxon>Eucoccidiorida</taxon>
        <taxon>Eimeriorina</taxon>
        <taxon>Sarcocystidae</taxon>
        <taxon>Cystoisospora</taxon>
    </lineage>
</organism>
<evidence type="ECO:0000313" key="4">
    <source>
        <dbReference type="Proteomes" id="UP000221165"/>
    </source>
</evidence>
<feature type="region of interest" description="Disordered" evidence="1">
    <location>
        <begin position="219"/>
        <end position="255"/>
    </location>
</feature>
<feature type="region of interest" description="Disordered" evidence="1">
    <location>
        <begin position="181"/>
        <end position="204"/>
    </location>
</feature>
<sequence length="997" mass="109884">MTGGSPETMPQGPDTGGDSIQVPSPPSRELLLSSCLQGQQRRRVGTSLDIPLYISRSASSNIGEHALPSQAVDSNRHRTRSYGRVLEEHLSQHDPTRKQQMYSFSCQQLRCGHGSRDCSRSRCGSPRGSADGSSAVSDGTHDRACRVVVNGTASSLPQSDNALCWKPPEPRRWRKIVCQAHEPPDESESRGDDPDSRVGSSHYRSRVSPLHLSFVPSSEVLASTEERTAPPPVRGVLGDGDEAASSAGVSTHPADSGKFAVVPDLHHIFNTSAGERGASTPVSETHHGDGKSLIHKEDFTSVSHCGGIGGDQKIVEEENGDELFTGDESAGGDRALVLVSQPLPSWDPASGPVLKTSSSEANCLHRSPPLPPPRDAVIPSTPRARSCGFGSEASNRGGTGMDQKPEVLQESWLTNSSSDGWLGTQEESAPDTGVTKALTFTCRHDGTSIVCFGRGDSDSEEKSDGDAGEGGAAPKLFRREAALREKPGVCHRIWDFVQRLVEPIFMDDVDYVTMQQCASVASRHAREDCGESRIDDASSWASTPTGWSFIDAPPMPRRRMFVGLPLWGSPGGQSRRRGPTAQRRLQAMSKPLNPRSLLFLDQQFEEEFAFNVNRFCANRMVFTAWTFLIITIFNYACFVCGQRTGWYVQGTFCSIIVHSFMALALASCLALWWAWRCCWHCVKGHAEQVLYWFITVLNFIVTSFAICLKLYIFYIQEIPIHSCDTNRQRHGRLARPVEIPDTPGSDRLVYLLLNENAIDSFLSSYFFLMILFFNHVIPGRLGITVWHQLAILLLHCVPFVMGLKGVSAVFWPQLIRVVTTMVFFLASLATNVCTEIRRRDSFCKWLILQRAAEAERRNRMKSKKKKVVSGLDRVQANCKEACTVLERCKQHTVDVEFSAQLTLAIDLIHQSIELLTRCPNIYTTHMDKDLRMQSYIQGYQIEAPALGTRGLSLHLHPGTDNLTSLAQSVSTMRTFVDGASCPRGLGPTRSSSPAHLP</sequence>
<feature type="region of interest" description="Disordered" evidence="1">
    <location>
        <begin position="1"/>
        <end position="27"/>
    </location>
</feature>
<feature type="transmembrane region" description="Helical" evidence="2">
    <location>
        <begin position="783"/>
        <end position="802"/>
    </location>
</feature>
<feature type="compositionally biased region" description="Basic and acidic residues" evidence="1">
    <location>
        <begin position="284"/>
        <end position="297"/>
    </location>
</feature>
<name>A0A2C6J8Z3_9APIC</name>
<comment type="caution">
    <text evidence="3">The sequence shown here is derived from an EMBL/GenBank/DDBJ whole genome shotgun (WGS) entry which is preliminary data.</text>
</comment>
<accession>A0A2C6J8Z3</accession>
<feature type="compositionally biased region" description="Basic and acidic residues" evidence="1">
    <location>
        <begin position="182"/>
        <end position="196"/>
    </location>
</feature>
<gene>
    <name evidence="3" type="ORF">CSUI_010828</name>
</gene>
<evidence type="ECO:0000256" key="2">
    <source>
        <dbReference type="SAM" id="Phobius"/>
    </source>
</evidence>
<feature type="transmembrane region" description="Helical" evidence="2">
    <location>
        <begin position="620"/>
        <end position="640"/>
    </location>
</feature>
<keyword evidence="2" id="KW-0472">Membrane</keyword>
<feature type="region of interest" description="Disordered" evidence="1">
    <location>
        <begin position="117"/>
        <end position="139"/>
    </location>
</feature>
<feature type="transmembrane region" description="Helical" evidence="2">
    <location>
        <begin position="652"/>
        <end position="675"/>
    </location>
</feature>
<feature type="region of interest" description="Disordered" evidence="1">
    <location>
        <begin position="272"/>
        <end position="297"/>
    </location>
</feature>
<keyword evidence="2" id="KW-0812">Transmembrane</keyword>
<feature type="transmembrane region" description="Helical" evidence="2">
    <location>
        <begin position="757"/>
        <end position="777"/>
    </location>
</feature>
<dbReference type="EMBL" id="MIGC01008476">
    <property type="protein sequence ID" value="PHJ15361.1"/>
    <property type="molecule type" value="Genomic_DNA"/>
</dbReference>
<feature type="region of interest" description="Disordered" evidence="1">
    <location>
        <begin position="359"/>
        <end position="403"/>
    </location>
</feature>
<proteinExistence type="predicted"/>
<dbReference type="GeneID" id="94434140"/>
<feature type="transmembrane region" description="Helical" evidence="2">
    <location>
        <begin position="690"/>
        <end position="712"/>
    </location>
</feature>